<feature type="transmembrane region" description="Helical" evidence="7">
    <location>
        <begin position="118"/>
        <end position="136"/>
    </location>
</feature>
<keyword evidence="4 7" id="KW-1133">Transmembrane helix</keyword>
<keyword evidence="3 7" id="KW-0812">Transmembrane</keyword>
<accession>A0ABM1BZW9</accession>
<evidence type="ECO:0000256" key="5">
    <source>
        <dbReference type="ARBA" id="ARBA00023136"/>
    </source>
</evidence>
<reference evidence="10" key="1">
    <citation type="submission" date="2025-08" db="UniProtKB">
        <authorList>
            <consortium name="RefSeq"/>
        </authorList>
    </citation>
    <scope>IDENTIFICATION</scope>
    <source>
        <tissue evidence="10">Muscle</tissue>
    </source>
</reference>
<proteinExistence type="inferred from homology"/>
<evidence type="ECO:0000313" key="10">
    <source>
        <dbReference type="RefSeq" id="XP_013791790.2"/>
    </source>
</evidence>
<dbReference type="GeneID" id="106475657"/>
<keyword evidence="9" id="KW-1185">Reference proteome</keyword>
<evidence type="ECO:0000256" key="4">
    <source>
        <dbReference type="ARBA" id="ARBA00022989"/>
    </source>
</evidence>
<dbReference type="InterPro" id="IPR040236">
    <property type="entry name" value="TMEM198"/>
</dbReference>
<dbReference type="RefSeq" id="XP_013791790.2">
    <property type="nucleotide sequence ID" value="XM_013936336.2"/>
</dbReference>
<dbReference type="PANTHER" id="PTHR31247:SF5">
    <property type="entry name" value="DUF4203 DOMAIN-CONTAINING PROTEIN"/>
    <property type="match status" value="1"/>
</dbReference>
<comment type="similarity">
    <text evidence="2">Belongs to the TMEM198 family.</text>
</comment>
<name>A0ABM1BZW9_LIMPO</name>
<feature type="transmembrane region" description="Helical" evidence="7">
    <location>
        <begin position="209"/>
        <end position="233"/>
    </location>
</feature>
<feature type="domain" description="TM7S3/TM198-like" evidence="8">
    <location>
        <begin position="41"/>
        <end position="231"/>
    </location>
</feature>
<dbReference type="Pfam" id="PF13886">
    <property type="entry name" value="TM7S3_TM198"/>
    <property type="match status" value="1"/>
</dbReference>
<evidence type="ECO:0000256" key="7">
    <source>
        <dbReference type="SAM" id="Phobius"/>
    </source>
</evidence>
<feature type="transmembrane region" description="Helical" evidence="7">
    <location>
        <begin position="61"/>
        <end position="81"/>
    </location>
</feature>
<dbReference type="Proteomes" id="UP000694941">
    <property type="component" value="Unplaced"/>
</dbReference>
<organism evidence="9 10">
    <name type="scientific">Limulus polyphemus</name>
    <name type="common">Atlantic horseshoe crab</name>
    <dbReference type="NCBI Taxonomy" id="6850"/>
    <lineage>
        <taxon>Eukaryota</taxon>
        <taxon>Metazoa</taxon>
        <taxon>Ecdysozoa</taxon>
        <taxon>Arthropoda</taxon>
        <taxon>Chelicerata</taxon>
        <taxon>Merostomata</taxon>
        <taxon>Xiphosura</taxon>
        <taxon>Limulidae</taxon>
        <taxon>Limulus</taxon>
    </lineage>
</organism>
<feature type="transmembrane region" description="Helical" evidence="7">
    <location>
        <begin position="93"/>
        <end position="111"/>
    </location>
</feature>
<protein>
    <recommendedName>
        <fullName evidence="6">Transmembrane protein 198</fullName>
    </recommendedName>
</protein>
<evidence type="ECO:0000259" key="8">
    <source>
        <dbReference type="Pfam" id="PF13886"/>
    </source>
</evidence>
<evidence type="ECO:0000256" key="3">
    <source>
        <dbReference type="ARBA" id="ARBA00022692"/>
    </source>
</evidence>
<feature type="transmembrane region" description="Helical" evidence="7">
    <location>
        <begin position="35"/>
        <end position="54"/>
    </location>
</feature>
<feature type="transmembrane region" description="Helical" evidence="7">
    <location>
        <begin position="142"/>
        <end position="162"/>
    </location>
</feature>
<keyword evidence="5 7" id="KW-0472">Membrane</keyword>
<dbReference type="InterPro" id="IPR025256">
    <property type="entry name" value="TM7S3/TM198-like_dom"/>
</dbReference>
<sequence length="331" mass="36879">MPPGDDPTLVPFMNNTVLSGEEDSQCLHFDYNYDITTAVVCGMYLVFGVVYTLYGYRCFKAVMFLTGFIFGSVVVYLICLIEDLLPTAGNSGVALGAGLLFGLITMLVQYVGLFMTGFHMGLFVGVAAITIAYLWYSPTTVWITVGILIGCGLLGAVTTLFFQKGCTILGTSIYGGAIIAASADYFIEKFIILHWVWDRVRVVPSLSPCWFSWLILGIWPLMVLVGSLTQWMVTGRGIHHDEMQPSRKTHQLNLQRIRREESRAEQRQRKYRYLYQVRTAHGDVICQSYIQSLQTKVCPPDDSLTTIHSDLTRLTTLNPSSSNTTTLSQAA</sequence>
<evidence type="ECO:0000256" key="6">
    <source>
        <dbReference type="ARBA" id="ARBA00049737"/>
    </source>
</evidence>
<comment type="subcellular location">
    <subcellularLocation>
        <location evidence="1">Membrane</location>
        <topology evidence="1">Multi-pass membrane protein</topology>
    </subcellularLocation>
</comment>
<feature type="transmembrane region" description="Helical" evidence="7">
    <location>
        <begin position="174"/>
        <end position="197"/>
    </location>
</feature>
<evidence type="ECO:0000256" key="1">
    <source>
        <dbReference type="ARBA" id="ARBA00004141"/>
    </source>
</evidence>
<evidence type="ECO:0000313" key="9">
    <source>
        <dbReference type="Proteomes" id="UP000694941"/>
    </source>
</evidence>
<dbReference type="PANTHER" id="PTHR31247">
    <property type="entry name" value="TRANSMEMBRANE PROTEIN 198 FAMILY MEMBER"/>
    <property type="match status" value="1"/>
</dbReference>
<gene>
    <name evidence="10" type="primary">LOC106475657</name>
</gene>
<evidence type="ECO:0000256" key="2">
    <source>
        <dbReference type="ARBA" id="ARBA00006244"/>
    </source>
</evidence>